<dbReference type="GO" id="GO:0008767">
    <property type="term" value="F:UDP-galactopyranose mutase activity"/>
    <property type="evidence" value="ECO:0007669"/>
    <property type="project" value="TreeGrafter"/>
</dbReference>
<dbReference type="KEGG" id="schv:BRCON_0238"/>
<evidence type="ECO:0000259" key="1">
    <source>
        <dbReference type="Pfam" id="PF01593"/>
    </source>
</evidence>
<name>A0A2Z4Y3I2_SUMC1</name>
<dbReference type="PANTHER" id="PTHR21197">
    <property type="entry name" value="UDP-GALACTOPYRANOSE MUTASE"/>
    <property type="match status" value="1"/>
</dbReference>
<reference evidence="2 3" key="1">
    <citation type="submission" date="2018-05" db="EMBL/GenBank/DDBJ databases">
        <title>A metagenomic window into the 2 km-deep terrestrial subsurface aquifer revealed taxonomically and functionally diverse microbial community comprising novel uncultured bacterial lineages.</title>
        <authorList>
            <person name="Kadnikov V.V."/>
            <person name="Mardanov A.V."/>
            <person name="Beletsky A.V."/>
            <person name="Banks D."/>
            <person name="Pimenov N.V."/>
            <person name="Frank Y.A."/>
            <person name="Karnachuk O.V."/>
            <person name="Ravin N.V."/>
        </authorList>
    </citation>
    <scope>NUCLEOTIDE SEQUENCE [LARGE SCALE GENOMIC DNA]</scope>
    <source>
        <strain evidence="2">BY</strain>
    </source>
</reference>
<dbReference type="Proteomes" id="UP000262583">
    <property type="component" value="Chromosome"/>
</dbReference>
<dbReference type="Gene3D" id="3.50.50.60">
    <property type="entry name" value="FAD/NAD(P)-binding domain"/>
    <property type="match status" value="1"/>
</dbReference>
<dbReference type="InterPro" id="IPR002937">
    <property type="entry name" value="Amino_oxidase"/>
</dbReference>
<dbReference type="GO" id="GO:0050660">
    <property type="term" value="F:flavin adenine dinucleotide binding"/>
    <property type="evidence" value="ECO:0007669"/>
    <property type="project" value="TreeGrafter"/>
</dbReference>
<dbReference type="EMBL" id="CP030759">
    <property type="protein sequence ID" value="AXA35015.1"/>
    <property type="molecule type" value="Genomic_DNA"/>
</dbReference>
<dbReference type="GO" id="GO:0016491">
    <property type="term" value="F:oxidoreductase activity"/>
    <property type="evidence" value="ECO:0007669"/>
    <property type="project" value="InterPro"/>
</dbReference>
<dbReference type="Pfam" id="PF01593">
    <property type="entry name" value="Amino_oxidase"/>
    <property type="match status" value="1"/>
</dbReference>
<dbReference type="SUPFAM" id="SSF51905">
    <property type="entry name" value="FAD/NAD(P)-binding domain"/>
    <property type="match status" value="1"/>
</dbReference>
<dbReference type="InterPro" id="IPR036188">
    <property type="entry name" value="FAD/NAD-bd_sf"/>
</dbReference>
<evidence type="ECO:0000313" key="3">
    <source>
        <dbReference type="Proteomes" id="UP000262583"/>
    </source>
</evidence>
<dbReference type="PRINTS" id="PR00419">
    <property type="entry name" value="ADXRDTASE"/>
</dbReference>
<accession>A0A2Z4Y3I2</accession>
<sequence>MTRVVILGAGVAGLAAAYRLLELQPHWEVYVFEQEATAGGLARKWQIGQFSADLGPHRIYTELPEIERLLPELIESDQALVVERRSELLLQNHFYTYPVRATELLREMGFLRMGFLALSAVGGRLRALIKQPSNYAEAMVHAFGRGVYELIIRPYTQKVWKTPPEALSEEIARVRVSAGNTNRLVRRLIGAPERKGQQTALGTFTYIRGGVENLVRNLAQRVERGGGHLETGWQATNLQIEENRVRSVGFRALDGTQQRRVACDYVISTIPLPELVEMVAEHIPVQAAQEAARRLEYVGMILVGVAFRRPQLTPNTWLYFPEEHLVFNRAYEPRNFDPSMAPEGSTLVVFEVTARWDSHLWRMTDEQIGELVVHDLLAVGLARREEIESVACQRLRHAYPIYTRGFRTELEKVCRELAQVPNLLSTGRQGLFNHNNMDHSMLMGIRAAETLALQPMEPAPAWYANLHQFDHFRIVD</sequence>
<gene>
    <name evidence="2" type="ORF">BRCON_0238</name>
</gene>
<evidence type="ECO:0000313" key="2">
    <source>
        <dbReference type="EMBL" id="AXA35015.1"/>
    </source>
</evidence>
<proteinExistence type="predicted"/>
<protein>
    <recommendedName>
        <fullName evidence="1">Amine oxidase domain-containing protein</fullName>
    </recommendedName>
</protein>
<organism evidence="2 3">
    <name type="scientific">Sumerlaea chitinivorans</name>
    <dbReference type="NCBI Taxonomy" id="2250252"/>
    <lineage>
        <taxon>Bacteria</taxon>
        <taxon>Candidatus Sumerlaeota</taxon>
        <taxon>Candidatus Sumerlaeia</taxon>
        <taxon>Candidatus Sumerlaeales</taxon>
        <taxon>Candidatus Sumerlaeaceae</taxon>
        <taxon>Candidatus Sumerlaea</taxon>
    </lineage>
</organism>
<dbReference type="PANTHER" id="PTHR21197:SF0">
    <property type="entry name" value="UDP-GALACTOPYRANOSE MUTASE"/>
    <property type="match status" value="1"/>
</dbReference>
<dbReference type="GO" id="GO:0005829">
    <property type="term" value="C:cytosol"/>
    <property type="evidence" value="ECO:0007669"/>
    <property type="project" value="TreeGrafter"/>
</dbReference>
<dbReference type="AlphaFoldDB" id="A0A2Z4Y3I2"/>
<feature type="domain" description="Amine oxidase" evidence="1">
    <location>
        <begin position="11"/>
        <end position="450"/>
    </location>
</feature>